<dbReference type="Proteomes" id="UP001445335">
    <property type="component" value="Unassembled WGS sequence"/>
</dbReference>
<dbReference type="InterPro" id="IPR015803">
    <property type="entry name" value="Cys-tRNA-ligase"/>
</dbReference>
<evidence type="ECO:0000256" key="11">
    <source>
        <dbReference type="ARBA" id="ARBA00031499"/>
    </source>
</evidence>
<evidence type="ECO:0000259" key="14">
    <source>
        <dbReference type="Pfam" id="PF23493"/>
    </source>
</evidence>
<keyword evidence="5" id="KW-0479">Metal-binding</keyword>
<dbReference type="GO" id="GO:0004817">
    <property type="term" value="F:cysteine-tRNA ligase activity"/>
    <property type="evidence" value="ECO:0007669"/>
    <property type="project" value="UniProtKB-EC"/>
</dbReference>
<comment type="cofactor">
    <cofactor evidence="1">
        <name>Zn(2+)</name>
        <dbReference type="ChEBI" id="CHEBI:29105"/>
    </cofactor>
</comment>
<feature type="domain" description="tRNA synthetases class I catalytic" evidence="13">
    <location>
        <begin position="53"/>
        <end position="354"/>
    </location>
</feature>
<comment type="caution">
    <text evidence="15">The sequence shown here is derived from an EMBL/GenBank/DDBJ whole genome shotgun (WGS) entry which is preliminary data.</text>
</comment>
<name>A0AAW1QK41_9CHLO</name>
<dbReference type="InterPro" id="IPR009080">
    <property type="entry name" value="tRNAsynth_Ia_anticodon-bd"/>
</dbReference>
<dbReference type="GO" id="GO:0005737">
    <property type="term" value="C:cytoplasm"/>
    <property type="evidence" value="ECO:0007669"/>
    <property type="project" value="TreeGrafter"/>
</dbReference>
<evidence type="ECO:0000256" key="1">
    <source>
        <dbReference type="ARBA" id="ARBA00001947"/>
    </source>
</evidence>
<keyword evidence="4" id="KW-0436">Ligase</keyword>
<reference evidence="15 16" key="1">
    <citation type="journal article" date="2024" name="Nat. Commun.">
        <title>Phylogenomics reveals the evolutionary origins of lichenization in chlorophyte algae.</title>
        <authorList>
            <person name="Puginier C."/>
            <person name="Libourel C."/>
            <person name="Otte J."/>
            <person name="Skaloud P."/>
            <person name="Haon M."/>
            <person name="Grisel S."/>
            <person name="Petersen M."/>
            <person name="Berrin J.G."/>
            <person name="Delaux P.M."/>
            <person name="Dal Grande F."/>
            <person name="Keller J."/>
        </authorList>
    </citation>
    <scope>NUCLEOTIDE SEQUENCE [LARGE SCALE GENOMIC DNA]</scope>
    <source>
        <strain evidence="15 16">SAG 245.80</strain>
    </source>
</reference>
<keyword evidence="9" id="KW-0648">Protein biosynthesis</keyword>
<keyword evidence="6" id="KW-0547">Nucleotide-binding</keyword>
<evidence type="ECO:0000256" key="4">
    <source>
        <dbReference type="ARBA" id="ARBA00022598"/>
    </source>
</evidence>
<dbReference type="NCBIfam" id="TIGR00435">
    <property type="entry name" value="cysS"/>
    <property type="match status" value="1"/>
</dbReference>
<dbReference type="Pfam" id="PF01406">
    <property type="entry name" value="tRNA-synt_1e"/>
    <property type="match status" value="1"/>
</dbReference>
<dbReference type="EMBL" id="JALJOU010000096">
    <property type="protein sequence ID" value="KAK9821794.1"/>
    <property type="molecule type" value="Genomic_DNA"/>
</dbReference>
<dbReference type="SUPFAM" id="SSF47323">
    <property type="entry name" value="Anticodon-binding domain of a subclass of class I aminoacyl-tRNA synthetases"/>
    <property type="match status" value="1"/>
</dbReference>
<dbReference type="FunFam" id="3.40.50.620:FF:000009">
    <property type="entry name" value="Cysteine--tRNA ligase"/>
    <property type="match status" value="1"/>
</dbReference>
<evidence type="ECO:0000313" key="16">
    <source>
        <dbReference type="Proteomes" id="UP001445335"/>
    </source>
</evidence>
<evidence type="ECO:0000256" key="7">
    <source>
        <dbReference type="ARBA" id="ARBA00022833"/>
    </source>
</evidence>
<comment type="similarity">
    <text evidence="2">Belongs to the class-I aminoacyl-tRNA synthetase family.</text>
</comment>
<evidence type="ECO:0000259" key="13">
    <source>
        <dbReference type="Pfam" id="PF01406"/>
    </source>
</evidence>
<protein>
    <recommendedName>
        <fullName evidence="3">cysteine--tRNA ligase</fullName>
        <ecNumber evidence="3">6.1.1.16</ecNumber>
    </recommendedName>
    <alternativeName>
        <fullName evidence="11">Cysteinyl-tRNA synthetase</fullName>
    </alternativeName>
</protein>
<dbReference type="PANTHER" id="PTHR10890">
    <property type="entry name" value="CYSTEINYL-TRNA SYNTHETASE"/>
    <property type="match status" value="1"/>
</dbReference>
<evidence type="ECO:0000256" key="6">
    <source>
        <dbReference type="ARBA" id="ARBA00022741"/>
    </source>
</evidence>
<proteinExistence type="inferred from homology"/>
<dbReference type="Pfam" id="PF23493">
    <property type="entry name" value="CysS_C"/>
    <property type="match status" value="1"/>
</dbReference>
<accession>A0AAW1QK41</accession>
<dbReference type="InterPro" id="IPR032678">
    <property type="entry name" value="tRNA-synt_1_cat_dom"/>
</dbReference>
<organism evidence="15 16">
    <name type="scientific">Elliptochloris bilobata</name>
    <dbReference type="NCBI Taxonomy" id="381761"/>
    <lineage>
        <taxon>Eukaryota</taxon>
        <taxon>Viridiplantae</taxon>
        <taxon>Chlorophyta</taxon>
        <taxon>core chlorophytes</taxon>
        <taxon>Trebouxiophyceae</taxon>
        <taxon>Trebouxiophyceae incertae sedis</taxon>
        <taxon>Elliptochloris clade</taxon>
        <taxon>Elliptochloris</taxon>
    </lineage>
</organism>
<feature type="compositionally biased region" description="Low complexity" evidence="12">
    <location>
        <begin position="13"/>
        <end position="22"/>
    </location>
</feature>
<dbReference type="EC" id="6.1.1.16" evidence="3"/>
<evidence type="ECO:0000256" key="5">
    <source>
        <dbReference type="ARBA" id="ARBA00022723"/>
    </source>
</evidence>
<dbReference type="PANTHER" id="PTHR10890:SF25">
    <property type="entry name" value="CYSTEINE--TRNA LIGASE, CHLOROPLASTIC_MITOCHONDRIAL"/>
    <property type="match status" value="1"/>
</dbReference>
<evidence type="ECO:0000256" key="10">
    <source>
        <dbReference type="ARBA" id="ARBA00023146"/>
    </source>
</evidence>
<evidence type="ECO:0000256" key="2">
    <source>
        <dbReference type="ARBA" id="ARBA00005594"/>
    </source>
</evidence>
<keyword evidence="10" id="KW-0030">Aminoacyl-tRNA synthetase</keyword>
<dbReference type="AlphaFoldDB" id="A0AAW1QK41"/>
<evidence type="ECO:0000256" key="8">
    <source>
        <dbReference type="ARBA" id="ARBA00022840"/>
    </source>
</evidence>
<evidence type="ECO:0000256" key="9">
    <source>
        <dbReference type="ARBA" id="ARBA00022917"/>
    </source>
</evidence>
<dbReference type="PRINTS" id="PR00983">
    <property type="entry name" value="TRNASYNTHCYS"/>
</dbReference>
<dbReference type="InterPro" id="IPR024909">
    <property type="entry name" value="Cys-tRNA/MSH_ligase"/>
</dbReference>
<dbReference type="SUPFAM" id="SSF52374">
    <property type="entry name" value="Nucleotidylyl transferase"/>
    <property type="match status" value="1"/>
</dbReference>
<dbReference type="GO" id="GO:0005524">
    <property type="term" value="F:ATP binding"/>
    <property type="evidence" value="ECO:0007669"/>
    <property type="project" value="UniProtKB-KW"/>
</dbReference>
<dbReference type="GO" id="GO:0046872">
    <property type="term" value="F:metal ion binding"/>
    <property type="evidence" value="ECO:0007669"/>
    <property type="project" value="UniProtKB-KW"/>
</dbReference>
<feature type="compositionally biased region" description="Polar residues" evidence="12">
    <location>
        <begin position="1"/>
        <end position="10"/>
    </location>
</feature>
<feature type="region of interest" description="Disordered" evidence="12">
    <location>
        <begin position="1"/>
        <end position="22"/>
    </location>
</feature>
<dbReference type="CDD" id="cd00672">
    <property type="entry name" value="CysRS_core"/>
    <property type="match status" value="1"/>
</dbReference>
<dbReference type="GO" id="GO:0006423">
    <property type="term" value="P:cysteinyl-tRNA aminoacylation"/>
    <property type="evidence" value="ECO:0007669"/>
    <property type="project" value="InterPro"/>
</dbReference>
<gene>
    <name evidence="15" type="ORF">WJX81_005729</name>
</gene>
<dbReference type="Gene3D" id="1.20.120.1910">
    <property type="entry name" value="Cysteine-tRNA ligase, C-terminal anti-codon recognition domain"/>
    <property type="match status" value="1"/>
</dbReference>
<dbReference type="HAMAP" id="MF_00041">
    <property type="entry name" value="Cys_tRNA_synth"/>
    <property type="match status" value="1"/>
</dbReference>
<dbReference type="InterPro" id="IPR056411">
    <property type="entry name" value="CysS_C"/>
</dbReference>
<evidence type="ECO:0000256" key="3">
    <source>
        <dbReference type="ARBA" id="ARBA00012832"/>
    </source>
</evidence>
<evidence type="ECO:0000256" key="12">
    <source>
        <dbReference type="SAM" id="MobiDB-lite"/>
    </source>
</evidence>
<keyword evidence="7" id="KW-0862">Zinc</keyword>
<keyword evidence="8" id="KW-0067">ATP-binding</keyword>
<dbReference type="InterPro" id="IPR014729">
    <property type="entry name" value="Rossmann-like_a/b/a_fold"/>
</dbReference>
<dbReference type="Gene3D" id="3.40.50.620">
    <property type="entry name" value="HUPs"/>
    <property type="match status" value="1"/>
</dbReference>
<sequence length="543" mass="58825">MGRTSATATTVRAPPDAALAPAAQAEPEAAHPLVLYNTMTRQKQRFSPRPDQGSRVSLYCCGVTVYDYSHIGHARVYCCFDVLVRMLRHLGYSVTYVRNFTDIDDKIIARAREAGEDPLALARRFIAEFHADMAALKCAPPDLEPRATDYVGAMVAAIQRIVANGHGYEASGDVFFSVDSVDGYGRLSGRSLEDNRAGERVAVSTAKRNPADFVLWKAAKPGEPTWDSPWGPGRPGWHIECSAMIRELMGPLIDIHGGGRDLIHPHHDNELVQSQAACNACDVERLQNGRDFVRWWMHNGFVNVDSEKMSKSLGNFFTIRDVLKRYHALSLRWFLVATHYRAAVNYSPRGLEEASDRLYYIFQTLADAEEAYSAAGDNFSAATRAAAAADVAAGRGAGGALAAEVRSALCDDLNTPMVVSAMSAPLKALNDLLHTKKGKKAPNRLATIAGVCVAVKGALDLLGLQHVAPQALLAELRMLALVRAELSEADVEAAIAERAAARAAKEFAAADDVRLRLAERGIMLMDSAAGTAWRPGVLDQSGV</sequence>
<feature type="domain" description="Cysteinyl-tRNA ligase anticodon binding" evidence="14">
    <location>
        <begin position="489"/>
        <end position="534"/>
    </location>
</feature>
<keyword evidence="16" id="KW-1185">Reference proteome</keyword>
<evidence type="ECO:0000313" key="15">
    <source>
        <dbReference type="EMBL" id="KAK9821794.1"/>
    </source>
</evidence>